<accession>A0ABS6KAP2</accession>
<evidence type="ECO:0000256" key="10">
    <source>
        <dbReference type="PROSITE-ProRule" id="PRU00169"/>
    </source>
</evidence>
<evidence type="ECO:0000256" key="9">
    <source>
        <dbReference type="ARBA" id="ARBA00024867"/>
    </source>
</evidence>
<evidence type="ECO:0000256" key="1">
    <source>
        <dbReference type="ARBA" id="ARBA00004496"/>
    </source>
</evidence>
<keyword evidence="5" id="KW-0902">Two-component regulatory system</keyword>
<name>A0ABS6KAP2_9FIRM</name>
<dbReference type="Pfam" id="PF12833">
    <property type="entry name" value="HTH_18"/>
    <property type="match status" value="1"/>
</dbReference>
<evidence type="ECO:0000256" key="7">
    <source>
        <dbReference type="ARBA" id="ARBA00023125"/>
    </source>
</evidence>
<dbReference type="PANTHER" id="PTHR42713">
    <property type="entry name" value="HISTIDINE KINASE-RELATED"/>
    <property type="match status" value="1"/>
</dbReference>
<dbReference type="InterPro" id="IPR051552">
    <property type="entry name" value="HptR"/>
</dbReference>
<feature type="domain" description="Response regulatory" evidence="12">
    <location>
        <begin position="2"/>
        <end position="119"/>
    </location>
</feature>
<dbReference type="Gene3D" id="1.10.10.60">
    <property type="entry name" value="Homeodomain-like"/>
    <property type="match status" value="2"/>
</dbReference>
<evidence type="ECO:0000256" key="8">
    <source>
        <dbReference type="ARBA" id="ARBA00023163"/>
    </source>
</evidence>
<evidence type="ECO:0000313" key="14">
    <source>
        <dbReference type="Proteomes" id="UP001314681"/>
    </source>
</evidence>
<evidence type="ECO:0000256" key="2">
    <source>
        <dbReference type="ARBA" id="ARBA00018672"/>
    </source>
</evidence>
<dbReference type="SMART" id="SM00448">
    <property type="entry name" value="REC"/>
    <property type="match status" value="1"/>
</dbReference>
<dbReference type="InterPro" id="IPR001789">
    <property type="entry name" value="Sig_transdc_resp-reg_receiver"/>
</dbReference>
<keyword evidence="4 10" id="KW-0597">Phosphoprotein</keyword>
<dbReference type="PRINTS" id="PR00032">
    <property type="entry name" value="HTHARAC"/>
</dbReference>
<dbReference type="PROSITE" id="PS50110">
    <property type="entry name" value="RESPONSE_REGULATORY"/>
    <property type="match status" value="1"/>
</dbReference>
<protein>
    <recommendedName>
        <fullName evidence="2">Stage 0 sporulation protein A homolog</fullName>
    </recommendedName>
</protein>
<feature type="domain" description="HTH araC/xylS-type" evidence="11">
    <location>
        <begin position="410"/>
        <end position="508"/>
    </location>
</feature>
<dbReference type="SMART" id="SM00342">
    <property type="entry name" value="HTH_ARAC"/>
    <property type="match status" value="1"/>
</dbReference>
<dbReference type="PANTHER" id="PTHR42713:SF3">
    <property type="entry name" value="TRANSCRIPTIONAL REGULATORY PROTEIN HPTR"/>
    <property type="match status" value="1"/>
</dbReference>
<dbReference type="InterPro" id="IPR018060">
    <property type="entry name" value="HTH_AraC"/>
</dbReference>
<keyword evidence="7" id="KW-0238">DNA-binding</keyword>
<dbReference type="InterPro" id="IPR009057">
    <property type="entry name" value="Homeodomain-like_sf"/>
</dbReference>
<dbReference type="CDD" id="cd17536">
    <property type="entry name" value="REC_YesN-like"/>
    <property type="match status" value="1"/>
</dbReference>
<dbReference type="Gene3D" id="3.40.50.2300">
    <property type="match status" value="1"/>
</dbReference>
<evidence type="ECO:0000259" key="12">
    <source>
        <dbReference type="PROSITE" id="PS50110"/>
    </source>
</evidence>
<dbReference type="EMBL" id="JAHQCX010000012">
    <property type="protein sequence ID" value="MBU9727576.1"/>
    <property type="molecule type" value="Genomic_DNA"/>
</dbReference>
<evidence type="ECO:0000256" key="3">
    <source>
        <dbReference type="ARBA" id="ARBA00022490"/>
    </source>
</evidence>
<evidence type="ECO:0000256" key="4">
    <source>
        <dbReference type="ARBA" id="ARBA00022553"/>
    </source>
</evidence>
<evidence type="ECO:0000256" key="5">
    <source>
        <dbReference type="ARBA" id="ARBA00023012"/>
    </source>
</evidence>
<dbReference type="Proteomes" id="UP001314681">
    <property type="component" value="Unassembled WGS sequence"/>
</dbReference>
<dbReference type="InterPro" id="IPR020449">
    <property type="entry name" value="Tscrpt_reg_AraC-type_HTH"/>
</dbReference>
<keyword evidence="6" id="KW-0805">Transcription regulation</keyword>
<dbReference type="Pfam" id="PF00072">
    <property type="entry name" value="Response_reg"/>
    <property type="match status" value="1"/>
</dbReference>
<evidence type="ECO:0000259" key="11">
    <source>
        <dbReference type="PROSITE" id="PS01124"/>
    </source>
</evidence>
<comment type="subcellular location">
    <subcellularLocation>
        <location evidence="1">Cytoplasm</location>
    </subcellularLocation>
</comment>
<dbReference type="SUPFAM" id="SSF52172">
    <property type="entry name" value="CheY-like"/>
    <property type="match status" value="1"/>
</dbReference>
<organism evidence="13 14">
    <name type="scientific">Diplocloster modestus</name>
    <dbReference type="NCBI Taxonomy" id="2850322"/>
    <lineage>
        <taxon>Bacteria</taxon>
        <taxon>Bacillati</taxon>
        <taxon>Bacillota</taxon>
        <taxon>Clostridia</taxon>
        <taxon>Lachnospirales</taxon>
        <taxon>Lachnospiraceae</taxon>
        <taxon>Diplocloster</taxon>
    </lineage>
</organism>
<gene>
    <name evidence="13" type="ORF">KTH90_16305</name>
</gene>
<dbReference type="InterPro" id="IPR011006">
    <property type="entry name" value="CheY-like_superfamily"/>
</dbReference>
<keyword evidence="3" id="KW-0963">Cytoplasm</keyword>
<reference evidence="13 14" key="1">
    <citation type="submission" date="2021-06" db="EMBL/GenBank/DDBJ databases">
        <title>Description of novel taxa of the family Lachnospiraceae.</title>
        <authorList>
            <person name="Chaplin A.V."/>
            <person name="Sokolova S.R."/>
            <person name="Pikina A.P."/>
            <person name="Korzhanova M."/>
            <person name="Belova V."/>
            <person name="Korostin D."/>
            <person name="Efimov B.A."/>
        </authorList>
    </citation>
    <scope>NUCLEOTIDE SEQUENCE [LARGE SCALE GENOMIC DNA]</scope>
    <source>
        <strain evidence="13 14">ASD4241</strain>
    </source>
</reference>
<feature type="modified residue" description="4-aspartylphosphate" evidence="10">
    <location>
        <position position="54"/>
    </location>
</feature>
<keyword evidence="8" id="KW-0804">Transcription</keyword>
<dbReference type="SUPFAM" id="SSF46689">
    <property type="entry name" value="Homeodomain-like"/>
    <property type="match status" value="1"/>
</dbReference>
<dbReference type="RefSeq" id="WP_158351366.1">
    <property type="nucleotide sequence ID" value="NZ_JAHQCX010000012.1"/>
</dbReference>
<evidence type="ECO:0000313" key="13">
    <source>
        <dbReference type="EMBL" id="MBU9727576.1"/>
    </source>
</evidence>
<dbReference type="PROSITE" id="PS01124">
    <property type="entry name" value="HTH_ARAC_FAMILY_2"/>
    <property type="match status" value="1"/>
</dbReference>
<sequence length="516" mass="58855">MNILIVDDEVLSRVGLRHSFSWDAHGYTIVGEAANGKEALEKITELNPDIIITDIKMPQMDGLELIQTVSHLYPQIICIVLSCHNDFDYVKIALQNGAIDYLLKYSLNSEDILKVLNKANSSIRKNDLQKQDEIITKILHSRKNTPEFQQLLANNIQITQSEGSSCWILVKAGAEPSNSQFPLLINPQMLQEVLYRFLSPLGKMRIFSLSLDSFSIFLKTPAHTETDLLSVCQDLLNWLKENLPYRFSIGICRQAPDILTLFYRAETACSFGFYCTDNSAHLYNQDLITREKLFNHMERKELARLSAEKNIAEIESLVQDRILEIVAEEAMVPQVLVTDMNETLQLVTNILISQELTKSELASLHAVLKTVTSENMTGVTVFQGAVDTFFQQLYVLFAAEDPSFFHKNINEFKRMFASDVSLQVSLNDLARFMNVSKNYASSLFKKYTGCNFHEYISQERMEKAKHLLVTSSLSITDIACAVGYSNYTHFSTQFKKNMTLTPREYRMKFRDSDMPS</sequence>
<comment type="function">
    <text evidence="9">May play the central regulatory role in sporulation. It may be an element of the effector pathway responsible for the activation of sporulation genes in response to nutritional stress. Spo0A may act in concert with spo0H (a sigma factor) to control the expression of some genes that are critical to the sporulation process.</text>
</comment>
<evidence type="ECO:0000256" key="6">
    <source>
        <dbReference type="ARBA" id="ARBA00023015"/>
    </source>
</evidence>
<proteinExistence type="predicted"/>
<comment type="caution">
    <text evidence="13">The sequence shown here is derived from an EMBL/GenBank/DDBJ whole genome shotgun (WGS) entry which is preliminary data.</text>
</comment>
<keyword evidence="14" id="KW-1185">Reference proteome</keyword>